<organism evidence="4 5">
    <name type="scientific">Populus alba x Populus x berolinensis</name>
    <dbReference type="NCBI Taxonomy" id="444605"/>
    <lineage>
        <taxon>Eukaryota</taxon>
        <taxon>Viridiplantae</taxon>
        <taxon>Streptophyta</taxon>
        <taxon>Embryophyta</taxon>
        <taxon>Tracheophyta</taxon>
        <taxon>Spermatophyta</taxon>
        <taxon>Magnoliopsida</taxon>
        <taxon>eudicotyledons</taxon>
        <taxon>Gunneridae</taxon>
        <taxon>Pentapetalae</taxon>
        <taxon>rosids</taxon>
        <taxon>fabids</taxon>
        <taxon>Malpighiales</taxon>
        <taxon>Salicaceae</taxon>
        <taxon>Saliceae</taxon>
        <taxon>Populus</taxon>
    </lineage>
</organism>
<comment type="caution">
    <text evidence="4">The sequence shown here is derived from an EMBL/GenBank/DDBJ whole genome shotgun (WGS) entry which is preliminary data.</text>
</comment>
<evidence type="ECO:0000313" key="5">
    <source>
        <dbReference type="Proteomes" id="UP001164929"/>
    </source>
</evidence>
<evidence type="ECO:0000259" key="2">
    <source>
        <dbReference type="Pfam" id="PF05003"/>
    </source>
</evidence>
<dbReference type="InterPro" id="IPR021864">
    <property type="entry name" value="DUF3475"/>
</dbReference>
<reference evidence="4" key="1">
    <citation type="journal article" date="2023" name="Mol. Ecol. Resour.">
        <title>Chromosome-level genome assembly of a triploid poplar Populus alba 'Berolinensis'.</title>
        <authorList>
            <person name="Chen S."/>
            <person name="Yu Y."/>
            <person name="Wang X."/>
            <person name="Wang S."/>
            <person name="Zhang T."/>
            <person name="Zhou Y."/>
            <person name="He R."/>
            <person name="Meng N."/>
            <person name="Wang Y."/>
            <person name="Liu W."/>
            <person name="Liu Z."/>
            <person name="Liu J."/>
            <person name="Guo Q."/>
            <person name="Huang H."/>
            <person name="Sederoff R.R."/>
            <person name="Wang G."/>
            <person name="Qu G."/>
            <person name="Chen S."/>
        </authorList>
    </citation>
    <scope>NUCLEOTIDE SEQUENCE</scope>
    <source>
        <strain evidence="4">SC-2020</strain>
    </source>
</reference>
<evidence type="ECO:0000259" key="3">
    <source>
        <dbReference type="Pfam" id="PF11961"/>
    </source>
</evidence>
<dbReference type="InterPro" id="IPR045021">
    <property type="entry name" value="PSI1/2/3"/>
</dbReference>
<evidence type="ECO:0000313" key="4">
    <source>
        <dbReference type="EMBL" id="KAJ6975633.1"/>
    </source>
</evidence>
<dbReference type="InterPro" id="IPR007700">
    <property type="entry name" value="DUF668"/>
</dbReference>
<keyword evidence="1" id="KW-0732">Signal</keyword>
<dbReference type="PANTHER" id="PTHR31730">
    <property type="entry name" value="OS01G0873900 PROTEIN"/>
    <property type="match status" value="1"/>
</dbReference>
<dbReference type="EMBL" id="JAQIZT010000013">
    <property type="protein sequence ID" value="KAJ6975633.1"/>
    <property type="molecule type" value="Genomic_DNA"/>
</dbReference>
<dbReference type="Pfam" id="PF11961">
    <property type="entry name" value="DUF3475"/>
    <property type="match status" value="1"/>
</dbReference>
<sequence>MFSLNLKALLSLTTPLLRFVMPFFPAVKSSTLATTWISSPHFQTAFLQFCGRSPVFSYRRHLFRTSDGGTIALDWLLNADVSGGAFGINGASLPMNNAISQDETTPIVVVVPGLASSSTSNNLAFNLAKHGWNVVVSNHRGLGGVSITSDCFYQLLVWTEDLRAVANYLHDKYPMAPLFAIGTQPLEPTFWTALQVVLLLTSKSRSISTLVTLGYTTKTLDITTNRKESLRILPSTLACQGGNNLWGGWRGYSLIAWGRGRVNGTLVFHEVGKWTFTKFKMVREVHKIGDRFICRRLLQRIYDKALTIGLQGYAKLHEPLYTRLANWEGIKTILKVVLLKCEDHHHYFVIMKSRVHARCLRDYDNYATCHVDKFETVDTYYRRCSSAAYVGNVSVPLLCISALDDPVCTREAIPWDECRANPNIVLATPQHGGHLAFFEGLTASSSWWIRAVDEFLGVLRSSPYIHVQKKQTSGQHSALDSSIDQYPHLHVAEDGTVTAASSEGKRDGIEDIKNLQMLSEEKTTEILSNGEQEKHVTEAKSDFMSETCQTSEIAKNIQGVESPDITSPLRRFLNQISQQNSISTWLLAFIAIRTSWPLVSEVSSLLGRAGTAGLGKAYNVLDTLGSSMTNLNPSSGFTSGLTTKGDKISILAFEVANTIVKGANLMQSLSEENIRHLKEVVLPSEGVQNLISRDMDELLRLAATDKREELKVFSGEVVRFGNRCKDPQWHNLDRYLEKLGSELTPEMQLKDEAETVMQQLMNLVQYTAELYHEMHALDRFEQDYRRKLQEDDKTNATQKGDSLAILRAELKSQRKHVKSLKKKSLWSKILEEVMEKLVDIVHFLHLEIHEAFGSADGDRPVKSSSNHKKLGPAGLALHYANIVTQIDTLVSRSSSVPPNTRDALYQGLPPNIKSALRSKILSFQVKEELTVSQIKAEMEKTLQWLVPIATNTTK</sequence>
<protein>
    <submittedName>
        <fullName evidence="4">Embryogenesis-associated protein EMB8</fullName>
    </submittedName>
</protein>
<gene>
    <name evidence="4" type="ORF">NC653_031462</name>
</gene>
<feature type="domain" description="DUF3475" evidence="3">
    <location>
        <begin position="650"/>
        <end position="706"/>
    </location>
</feature>
<evidence type="ECO:0000256" key="1">
    <source>
        <dbReference type="SAM" id="SignalP"/>
    </source>
</evidence>
<keyword evidence="5" id="KW-1185">Reference proteome</keyword>
<dbReference type="Proteomes" id="UP001164929">
    <property type="component" value="Chromosome 13"/>
</dbReference>
<dbReference type="InterPro" id="IPR029058">
    <property type="entry name" value="AB_hydrolase_fold"/>
</dbReference>
<name>A0AAD6LYH2_9ROSI</name>
<dbReference type="GO" id="GO:0045927">
    <property type="term" value="P:positive regulation of growth"/>
    <property type="evidence" value="ECO:0007669"/>
    <property type="project" value="InterPro"/>
</dbReference>
<feature type="domain" description="DUF668" evidence="2">
    <location>
        <begin position="870"/>
        <end position="954"/>
    </location>
</feature>
<dbReference type="AlphaFoldDB" id="A0AAD6LYH2"/>
<proteinExistence type="predicted"/>
<feature type="signal peptide" evidence="1">
    <location>
        <begin position="1"/>
        <end position="18"/>
    </location>
</feature>
<dbReference type="SUPFAM" id="SSF53474">
    <property type="entry name" value="alpha/beta-Hydrolases"/>
    <property type="match status" value="1"/>
</dbReference>
<dbReference type="Pfam" id="PF05003">
    <property type="entry name" value="DUF668"/>
    <property type="match status" value="1"/>
</dbReference>
<dbReference type="Gene3D" id="3.40.50.1820">
    <property type="entry name" value="alpha/beta hydrolase"/>
    <property type="match status" value="1"/>
</dbReference>
<feature type="chain" id="PRO_5042019348" evidence="1">
    <location>
        <begin position="19"/>
        <end position="954"/>
    </location>
</feature>
<accession>A0AAD6LYH2</accession>
<dbReference type="PANTHER" id="PTHR31730:SF32">
    <property type="entry name" value="PROTEIN PSK SIMULATOR 1"/>
    <property type="match status" value="1"/>
</dbReference>